<dbReference type="Proteomes" id="UP000499080">
    <property type="component" value="Unassembled WGS sequence"/>
</dbReference>
<protein>
    <submittedName>
        <fullName evidence="2">Uncharacterized protein</fullName>
    </submittedName>
</protein>
<feature type="compositionally biased region" description="Basic and acidic residues" evidence="1">
    <location>
        <begin position="68"/>
        <end position="81"/>
    </location>
</feature>
<evidence type="ECO:0000313" key="2">
    <source>
        <dbReference type="EMBL" id="GBN99338.1"/>
    </source>
</evidence>
<reference evidence="2 3" key="1">
    <citation type="journal article" date="2019" name="Sci. Rep.">
        <title>Orb-weaving spider Araneus ventricosus genome elucidates the spidroin gene catalogue.</title>
        <authorList>
            <person name="Kono N."/>
            <person name="Nakamura H."/>
            <person name="Ohtoshi R."/>
            <person name="Moran D.A.P."/>
            <person name="Shinohara A."/>
            <person name="Yoshida Y."/>
            <person name="Fujiwara M."/>
            <person name="Mori M."/>
            <person name="Tomita M."/>
            <person name="Arakawa K."/>
        </authorList>
    </citation>
    <scope>NUCLEOTIDE SEQUENCE [LARGE SCALE GENOMIC DNA]</scope>
</reference>
<name>A0A4Y2TFE7_ARAVE</name>
<keyword evidence="3" id="KW-1185">Reference proteome</keyword>
<sequence length="176" mass="20524">MALLNEFGVIRTLDDTEVIASDVDSSDVDDDELRESEKFSSNFVFDESDVFQNASWNNFPKSRSKPGTLEEKIAQIREERRQKKLNKPPKIEKDEAEDEMEGEEKEESQEQNGVLESETEEMAVLSSENEDKDGLEQKRSIKEQFVQCREKLEHKPNLESSMSFNPDEKQEEQHRY</sequence>
<dbReference type="EMBL" id="BGPR01028277">
    <property type="protein sequence ID" value="GBN99338.1"/>
    <property type="molecule type" value="Genomic_DNA"/>
</dbReference>
<gene>
    <name evidence="2" type="ORF">AVEN_185619_1</name>
</gene>
<evidence type="ECO:0000313" key="3">
    <source>
        <dbReference type="Proteomes" id="UP000499080"/>
    </source>
</evidence>
<feature type="compositionally biased region" description="Basic and acidic residues" evidence="1">
    <location>
        <begin position="166"/>
        <end position="176"/>
    </location>
</feature>
<feature type="compositionally biased region" description="Basic and acidic residues" evidence="1">
    <location>
        <begin position="132"/>
        <end position="157"/>
    </location>
</feature>
<proteinExistence type="predicted"/>
<feature type="compositionally biased region" description="Acidic residues" evidence="1">
    <location>
        <begin position="94"/>
        <end position="109"/>
    </location>
</feature>
<organism evidence="2 3">
    <name type="scientific">Araneus ventricosus</name>
    <name type="common">Orbweaver spider</name>
    <name type="synonym">Epeira ventricosa</name>
    <dbReference type="NCBI Taxonomy" id="182803"/>
    <lineage>
        <taxon>Eukaryota</taxon>
        <taxon>Metazoa</taxon>
        <taxon>Ecdysozoa</taxon>
        <taxon>Arthropoda</taxon>
        <taxon>Chelicerata</taxon>
        <taxon>Arachnida</taxon>
        <taxon>Araneae</taxon>
        <taxon>Araneomorphae</taxon>
        <taxon>Entelegynae</taxon>
        <taxon>Araneoidea</taxon>
        <taxon>Araneidae</taxon>
        <taxon>Araneus</taxon>
    </lineage>
</organism>
<feature type="region of interest" description="Disordered" evidence="1">
    <location>
        <begin position="55"/>
        <end position="176"/>
    </location>
</feature>
<evidence type="ECO:0000256" key="1">
    <source>
        <dbReference type="SAM" id="MobiDB-lite"/>
    </source>
</evidence>
<comment type="caution">
    <text evidence="2">The sequence shown here is derived from an EMBL/GenBank/DDBJ whole genome shotgun (WGS) entry which is preliminary data.</text>
</comment>
<accession>A0A4Y2TFE7</accession>
<dbReference type="AlphaFoldDB" id="A0A4Y2TFE7"/>